<sequence>MAELDNCQECGKLFVRALRPICQDCYNKEEEKFQIVYSFMKKRINREATIPEIVEGTGVEESLIIKFVKEKRLRANQFPGLTYPCERCGEQIAEGKLCDKCSNQLVQELEFEDELESIEERNQQEERDRVRTYYAVDRAKRNH</sequence>
<proteinExistence type="predicted"/>
<gene>
    <name evidence="1" type="ORF">GCM10022410_17280</name>
</gene>
<dbReference type="InterPro" id="IPR022258">
    <property type="entry name" value="Flagellar_operon_YvyF"/>
</dbReference>
<dbReference type="EMBL" id="BAABDL010000089">
    <property type="protein sequence ID" value="GAA4072322.1"/>
    <property type="molecule type" value="Genomic_DNA"/>
</dbReference>
<dbReference type="NCBIfam" id="TIGR03826">
    <property type="entry name" value="YvyF"/>
    <property type="match status" value="1"/>
</dbReference>
<organism evidence="1 2">
    <name type="scientific">Amphibacillus indicireducens</name>
    <dbReference type="NCBI Taxonomy" id="1076330"/>
    <lineage>
        <taxon>Bacteria</taxon>
        <taxon>Bacillati</taxon>
        <taxon>Bacillota</taxon>
        <taxon>Bacilli</taxon>
        <taxon>Bacillales</taxon>
        <taxon>Bacillaceae</taxon>
        <taxon>Amphibacillus</taxon>
    </lineage>
</organism>
<reference evidence="2" key="1">
    <citation type="journal article" date="2019" name="Int. J. Syst. Evol. Microbiol.">
        <title>The Global Catalogue of Microorganisms (GCM) 10K type strain sequencing project: providing services to taxonomists for standard genome sequencing and annotation.</title>
        <authorList>
            <consortium name="The Broad Institute Genomics Platform"/>
            <consortium name="The Broad Institute Genome Sequencing Center for Infectious Disease"/>
            <person name="Wu L."/>
            <person name="Ma J."/>
        </authorList>
    </citation>
    <scope>NUCLEOTIDE SEQUENCE [LARGE SCALE GENOMIC DNA]</scope>
    <source>
        <strain evidence="2">JCM 17250</strain>
    </source>
</reference>
<evidence type="ECO:0000313" key="1">
    <source>
        <dbReference type="EMBL" id="GAA4072322.1"/>
    </source>
</evidence>
<evidence type="ECO:0000313" key="2">
    <source>
        <dbReference type="Proteomes" id="UP001501734"/>
    </source>
</evidence>
<protein>
    <submittedName>
        <fullName evidence="1">Membrane protein</fullName>
    </submittedName>
</protein>
<name>A0ABP7VQE9_9BACI</name>
<accession>A0ABP7VQE9</accession>
<keyword evidence="2" id="KW-1185">Reference proteome</keyword>
<dbReference type="Proteomes" id="UP001501734">
    <property type="component" value="Unassembled WGS sequence"/>
</dbReference>
<comment type="caution">
    <text evidence="1">The sequence shown here is derived from an EMBL/GenBank/DDBJ whole genome shotgun (WGS) entry which is preliminary data.</text>
</comment>
<dbReference type="RefSeq" id="WP_344912258.1">
    <property type="nucleotide sequence ID" value="NZ_BAABDL010000089.1"/>
</dbReference>